<dbReference type="OrthoDB" id="993660at2759"/>
<reference evidence="4 5" key="1">
    <citation type="journal article" date="2021" name="bioRxiv">
        <title>The Gossypium anomalum genome as a resource for cotton improvement and evolutionary analysis of hybrid incompatibility.</title>
        <authorList>
            <person name="Grover C.E."/>
            <person name="Yuan D."/>
            <person name="Arick M.A."/>
            <person name="Miller E.R."/>
            <person name="Hu G."/>
            <person name="Peterson D.G."/>
            <person name="Wendel J.F."/>
            <person name="Udall J.A."/>
        </authorList>
    </citation>
    <scope>NUCLEOTIDE SEQUENCE [LARGE SCALE GENOMIC DNA]</scope>
    <source>
        <strain evidence="4">JFW-Udall</strain>
        <tissue evidence="4">Leaf</tissue>
    </source>
</reference>
<evidence type="ECO:0000313" key="4">
    <source>
        <dbReference type="EMBL" id="KAG8500879.1"/>
    </source>
</evidence>
<evidence type="ECO:0000259" key="2">
    <source>
        <dbReference type="Pfam" id="PF13976"/>
    </source>
</evidence>
<gene>
    <name evidence="4" type="ORF">CXB51_002900</name>
</gene>
<dbReference type="EMBL" id="JAHUZN010000002">
    <property type="protein sequence ID" value="KAG8500879.1"/>
    <property type="molecule type" value="Genomic_DNA"/>
</dbReference>
<comment type="caution">
    <text evidence="4">The sequence shown here is derived from an EMBL/GenBank/DDBJ whole genome shotgun (WGS) entry which is preliminary data.</text>
</comment>
<protein>
    <recommendedName>
        <fullName evidence="6">GAG-pre-integrase domain-containing protein</fullName>
    </recommendedName>
</protein>
<evidence type="ECO:0000256" key="1">
    <source>
        <dbReference type="SAM" id="MobiDB-lite"/>
    </source>
</evidence>
<dbReference type="AlphaFoldDB" id="A0A8J5Z5H2"/>
<evidence type="ECO:0008006" key="6">
    <source>
        <dbReference type="Google" id="ProtNLM"/>
    </source>
</evidence>
<dbReference type="PANTHER" id="PTHR47592:SF27">
    <property type="entry name" value="OS08G0421700 PROTEIN"/>
    <property type="match status" value="1"/>
</dbReference>
<sequence>MESLKYEISLLDRNTRFTLWQIKMQAVLTQMDLEDTLLGIDKMPSTLTDEEKKRKDRKALTQLHLYLSNEILQDVIKEKTAAALWKRLKQICMSKTLTSKLHMNQRLYAHRLEEGAFVHEHLTVFKEILSNLEAMEVQYYKKDLGLVLLCSLPLSYSTFRDTILYSRESLTVDDVYDSLTSYDKMKHHVVKLDSQGKSFIARGRQDRNADNDRRRTQEQNPRSKSKGKSKSSNKGKTCNFCKKKRHIKSECYKLQNKIKREAANQKGKQPENSSEADVVEDYSDGELLVAFVNDSKVSEKWILDSGCTFHMSPNRDLFTTYETVSEGIVLMGNNASCKIAGVGTIKDKMFDRVVRTLSDVRHVPELKRNLILLSTLDSKGYKYTAESGVLNIFKGSLIVMKGQRKTAKLYILQSSTFTGDAVVASSSFSDDDITKIWHMRLGHMTENGIVELSKRGLLDGQGICKLNFYEHCVFGKQKRV</sequence>
<name>A0A8J5Z5H2_9ROSI</name>
<feature type="domain" description="Retrovirus-related Pol polyprotein from transposon TNT 1-94-like beta-barrel" evidence="3">
    <location>
        <begin position="301"/>
        <end position="381"/>
    </location>
</feature>
<dbReference type="Pfam" id="PF13976">
    <property type="entry name" value="gag_pre-integrs"/>
    <property type="match status" value="1"/>
</dbReference>
<evidence type="ECO:0000313" key="5">
    <source>
        <dbReference type="Proteomes" id="UP000701853"/>
    </source>
</evidence>
<feature type="region of interest" description="Disordered" evidence="1">
    <location>
        <begin position="201"/>
        <end position="237"/>
    </location>
</feature>
<dbReference type="InterPro" id="IPR025724">
    <property type="entry name" value="GAG-pre-integrase_dom"/>
</dbReference>
<proteinExistence type="predicted"/>
<keyword evidence="5" id="KW-1185">Reference proteome</keyword>
<dbReference type="PANTHER" id="PTHR47592">
    <property type="entry name" value="PBF68 PROTEIN"/>
    <property type="match status" value="1"/>
</dbReference>
<feature type="domain" description="GAG-pre-integrase" evidence="2">
    <location>
        <begin position="408"/>
        <end position="477"/>
    </location>
</feature>
<dbReference type="Pfam" id="PF22936">
    <property type="entry name" value="Pol_BBD"/>
    <property type="match status" value="1"/>
</dbReference>
<organism evidence="4 5">
    <name type="scientific">Gossypium anomalum</name>
    <dbReference type="NCBI Taxonomy" id="47600"/>
    <lineage>
        <taxon>Eukaryota</taxon>
        <taxon>Viridiplantae</taxon>
        <taxon>Streptophyta</taxon>
        <taxon>Embryophyta</taxon>
        <taxon>Tracheophyta</taxon>
        <taxon>Spermatophyta</taxon>
        <taxon>Magnoliopsida</taxon>
        <taxon>eudicotyledons</taxon>
        <taxon>Gunneridae</taxon>
        <taxon>Pentapetalae</taxon>
        <taxon>rosids</taxon>
        <taxon>malvids</taxon>
        <taxon>Malvales</taxon>
        <taxon>Malvaceae</taxon>
        <taxon>Malvoideae</taxon>
        <taxon>Gossypium</taxon>
    </lineage>
</organism>
<dbReference type="Pfam" id="PF14223">
    <property type="entry name" value="Retrotran_gag_2"/>
    <property type="match status" value="1"/>
</dbReference>
<feature type="compositionally biased region" description="Basic residues" evidence="1">
    <location>
        <begin position="223"/>
        <end position="233"/>
    </location>
</feature>
<dbReference type="InterPro" id="IPR054722">
    <property type="entry name" value="PolX-like_BBD"/>
</dbReference>
<dbReference type="Proteomes" id="UP000701853">
    <property type="component" value="Chromosome 2"/>
</dbReference>
<feature type="compositionally biased region" description="Basic and acidic residues" evidence="1">
    <location>
        <begin position="203"/>
        <end position="217"/>
    </location>
</feature>
<accession>A0A8J5Z5H2</accession>
<evidence type="ECO:0000259" key="3">
    <source>
        <dbReference type="Pfam" id="PF22936"/>
    </source>
</evidence>